<keyword evidence="6" id="KW-0511">Multifunctional enzyme</keyword>
<feature type="chain" id="PRO_5044902223" description="Arginine biosynthesis bifunctional protein ArgJ alpha chain" evidence="6">
    <location>
        <begin position="1"/>
        <end position="193"/>
    </location>
</feature>
<evidence type="ECO:0000256" key="1">
    <source>
        <dbReference type="ARBA" id="ARBA00006774"/>
    </source>
</evidence>
<feature type="binding site" evidence="6">
    <location>
        <position position="194"/>
    </location>
    <ligand>
        <name>substrate</name>
    </ligand>
</feature>
<evidence type="ECO:0000256" key="2">
    <source>
        <dbReference type="ARBA" id="ARBA00011475"/>
    </source>
</evidence>
<feature type="binding site" evidence="6">
    <location>
        <position position="402"/>
    </location>
    <ligand>
        <name>substrate</name>
    </ligand>
</feature>
<evidence type="ECO:0000256" key="3">
    <source>
        <dbReference type="ARBA" id="ARBA00022679"/>
    </source>
</evidence>
<dbReference type="SUPFAM" id="SSF56266">
    <property type="entry name" value="DmpA/ArgJ-like"/>
    <property type="match status" value="1"/>
</dbReference>
<reference evidence="8" key="1">
    <citation type="journal article" date="2019" name="Int. J. Syst. Evol. Microbiol.">
        <title>The Global Catalogue of Microorganisms (GCM) 10K type strain sequencing project: providing services to taxonomists for standard genome sequencing and annotation.</title>
        <authorList>
            <consortium name="The Broad Institute Genomics Platform"/>
            <consortium name="The Broad Institute Genome Sequencing Center for Infectious Disease"/>
            <person name="Wu L."/>
            <person name="Ma J."/>
        </authorList>
    </citation>
    <scope>NUCLEOTIDE SEQUENCE [LARGE SCALE GENOMIC DNA]</scope>
    <source>
        <strain evidence="8">JCM 17250</strain>
    </source>
</reference>
<comment type="subunit">
    <text evidence="2 6">Heterotetramer of two alpha and two beta chains.</text>
</comment>
<accession>A0ABP7V2H1</accession>
<name>A0ABP7V2H1_9BACI</name>
<comment type="catalytic activity">
    <reaction evidence="6">
        <text>L-glutamate + acetyl-CoA = N-acetyl-L-glutamate + CoA + H(+)</text>
        <dbReference type="Rhea" id="RHEA:24292"/>
        <dbReference type="ChEBI" id="CHEBI:15378"/>
        <dbReference type="ChEBI" id="CHEBI:29985"/>
        <dbReference type="ChEBI" id="CHEBI:44337"/>
        <dbReference type="ChEBI" id="CHEBI:57287"/>
        <dbReference type="ChEBI" id="CHEBI:57288"/>
        <dbReference type="EC" id="2.3.1.1"/>
    </reaction>
</comment>
<comment type="caution">
    <text evidence="7">The sequence shown here is derived from an EMBL/GenBank/DDBJ whole genome shotgun (WGS) entry which is preliminary data.</text>
</comment>
<dbReference type="InterPro" id="IPR016117">
    <property type="entry name" value="ArgJ-like_dom_sf"/>
</dbReference>
<dbReference type="PANTHER" id="PTHR23100">
    <property type="entry name" value="ARGININE BIOSYNTHESIS BIFUNCTIONAL PROTEIN ARGJ"/>
    <property type="match status" value="1"/>
</dbReference>
<dbReference type="InterPro" id="IPR002813">
    <property type="entry name" value="Arg_biosynth_ArgJ"/>
</dbReference>
<feature type="site" description="Involved in the stabilization of negative charge on the oxyanion by the formation of the oxyanion hole" evidence="6">
    <location>
        <position position="123"/>
    </location>
</feature>
<dbReference type="Gene3D" id="3.30.2330.10">
    <property type="entry name" value="arginine biosynthesis bifunctional protein suprefamily"/>
    <property type="match status" value="1"/>
</dbReference>
<dbReference type="Gene3D" id="3.10.20.340">
    <property type="entry name" value="ArgJ beta chain, C-terminal domain"/>
    <property type="match status" value="1"/>
</dbReference>
<comment type="similarity">
    <text evidence="1 6">Belongs to the ArgJ family.</text>
</comment>
<evidence type="ECO:0000256" key="5">
    <source>
        <dbReference type="ARBA" id="ARBA00023315"/>
    </source>
</evidence>
<dbReference type="PANTHER" id="PTHR23100:SF0">
    <property type="entry name" value="ARGININE BIOSYNTHESIS BIFUNCTIONAL PROTEIN ARGJ, MITOCHONDRIAL"/>
    <property type="match status" value="1"/>
</dbReference>
<evidence type="ECO:0000256" key="6">
    <source>
        <dbReference type="HAMAP-Rule" id="MF_01106"/>
    </source>
</evidence>
<feature type="binding site" evidence="6">
    <location>
        <position position="407"/>
    </location>
    <ligand>
        <name>substrate</name>
    </ligand>
</feature>
<proteinExistence type="inferred from homology"/>
<keyword evidence="6" id="KW-0055">Arginine biosynthesis</keyword>
<feature type="site" description="Cleavage; by autolysis" evidence="6">
    <location>
        <begin position="193"/>
        <end position="194"/>
    </location>
</feature>
<protein>
    <recommendedName>
        <fullName evidence="6">Arginine biosynthesis bifunctional protein ArgJ</fullName>
    </recommendedName>
    <domain>
        <recommendedName>
            <fullName evidence="6">Glutamate N-acetyltransferase</fullName>
            <ecNumber evidence="6">2.3.1.35</ecNumber>
        </recommendedName>
        <alternativeName>
            <fullName evidence="6">Ornithine acetyltransferase</fullName>
            <shortName evidence="6">OATase</shortName>
        </alternativeName>
        <alternativeName>
            <fullName evidence="6">Ornithine transacetylase</fullName>
        </alternativeName>
    </domain>
    <domain>
        <recommendedName>
            <fullName evidence="6">Amino-acid acetyltransferase</fullName>
            <ecNumber evidence="6">2.3.1.1</ecNumber>
        </recommendedName>
        <alternativeName>
            <fullName evidence="6">N-acetylglutamate synthase</fullName>
            <shortName evidence="6">AGSase</shortName>
        </alternativeName>
    </domain>
    <component>
        <recommendedName>
            <fullName evidence="6">Arginine biosynthesis bifunctional protein ArgJ alpha chain</fullName>
        </recommendedName>
    </component>
    <component>
        <recommendedName>
            <fullName evidence="6">Arginine biosynthesis bifunctional protein ArgJ beta chain</fullName>
        </recommendedName>
    </component>
</protein>
<keyword evidence="5 6" id="KW-0012">Acyltransferase</keyword>
<dbReference type="InterPro" id="IPR042195">
    <property type="entry name" value="ArgJ_beta_C"/>
</dbReference>
<dbReference type="NCBIfam" id="NF003802">
    <property type="entry name" value="PRK05388.1"/>
    <property type="match status" value="1"/>
</dbReference>
<comment type="function">
    <text evidence="6">Catalyzes two activities which are involved in the cyclic version of arginine biosynthesis: the synthesis of N-acetylglutamate from glutamate and acetyl-CoA as the acetyl donor, and of ornithine by transacetylation between N(2)-acetylornithine and glutamate.</text>
</comment>
<keyword evidence="6" id="KW-0963">Cytoplasm</keyword>
<gene>
    <name evidence="6 7" type="primary">argJ</name>
    <name evidence="7" type="ORF">GCM10022410_00900</name>
</gene>
<dbReference type="Pfam" id="PF01960">
    <property type="entry name" value="ArgJ"/>
    <property type="match status" value="1"/>
</dbReference>
<keyword evidence="8" id="KW-1185">Reference proteome</keyword>
<keyword evidence="3 6" id="KW-0808">Transferase</keyword>
<comment type="pathway">
    <text evidence="6">Amino-acid biosynthesis; L-arginine biosynthesis; N(2)-acetyl-L-ornithine from L-glutamate: step 1/4.</text>
</comment>
<feature type="chain" id="PRO_5044902224" description="Arginine biosynthesis bifunctional protein ArgJ beta chain" evidence="6">
    <location>
        <begin position="194"/>
        <end position="407"/>
    </location>
</feature>
<evidence type="ECO:0000313" key="7">
    <source>
        <dbReference type="EMBL" id="GAA4057317.1"/>
    </source>
</evidence>
<dbReference type="EC" id="2.3.1.1" evidence="6"/>
<dbReference type="CDD" id="cd02152">
    <property type="entry name" value="OAT"/>
    <property type="match status" value="1"/>
</dbReference>
<feature type="active site" description="Nucleophile" evidence="6">
    <location>
        <position position="194"/>
    </location>
</feature>
<feature type="binding site" evidence="6">
    <location>
        <position position="183"/>
    </location>
    <ligand>
        <name>substrate</name>
    </ligand>
</feature>
<evidence type="ECO:0000313" key="8">
    <source>
        <dbReference type="Proteomes" id="UP001501734"/>
    </source>
</evidence>
<dbReference type="HAMAP" id="MF_01106">
    <property type="entry name" value="ArgJ"/>
    <property type="match status" value="1"/>
</dbReference>
<dbReference type="EC" id="2.3.1.35" evidence="6"/>
<comment type="catalytic activity">
    <reaction evidence="6">
        <text>N(2)-acetyl-L-ornithine + L-glutamate = N-acetyl-L-glutamate + L-ornithine</text>
        <dbReference type="Rhea" id="RHEA:15349"/>
        <dbReference type="ChEBI" id="CHEBI:29985"/>
        <dbReference type="ChEBI" id="CHEBI:44337"/>
        <dbReference type="ChEBI" id="CHEBI:46911"/>
        <dbReference type="ChEBI" id="CHEBI:57805"/>
        <dbReference type="EC" id="2.3.1.35"/>
    </reaction>
</comment>
<keyword evidence="4 6" id="KW-0068">Autocatalytic cleavage</keyword>
<dbReference type="Gene3D" id="3.60.70.12">
    <property type="entry name" value="L-amino peptidase D-ALA esterase/amidase"/>
    <property type="match status" value="1"/>
</dbReference>
<feature type="binding site" evidence="6">
    <location>
        <position position="157"/>
    </location>
    <ligand>
        <name>substrate</name>
    </ligand>
</feature>
<comment type="subcellular location">
    <subcellularLocation>
        <location evidence="6">Cytoplasm</location>
    </subcellularLocation>
</comment>
<feature type="site" description="Involved in the stabilization of negative charge on the oxyanion by the formation of the oxyanion hole" evidence="6">
    <location>
        <position position="122"/>
    </location>
</feature>
<dbReference type="Proteomes" id="UP001501734">
    <property type="component" value="Unassembled WGS sequence"/>
</dbReference>
<keyword evidence="6" id="KW-0028">Amino-acid biosynthesis</keyword>
<evidence type="ECO:0000256" key="4">
    <source>
        <dbReference type="ARBA" id="ARBA00022813"/>
    </source>
</evidence>
<organism evidence="7 8">
    <name type="scientific">Amphibacillus indicireducens</name>
    <dbReference type="NCBI Taxonomy" id="1076330"/>
    <lineage>
        <taxon>Bacteria</taxon>
        <taxon>Bacillati</taxon>
        <taxon>Bacillota</taxon>
        <taxon>Bacilli</taxon>
        <taxon>Bacillales</taxon>
        <taxon>Bacillaceae</taxon>
        <taxon>Amphibacillus</taxon>
    </lineage>
</organism>
<sequence>MRTTIDKVKIKKVAGGVSAPIGYQSGGLRCGIRKEKLDLGWLISETPADAFAVYTKNLFQAAPLKVTQASLAVKQKLRGIIVNSGIANACTGDRGLNDAYQMREQMAEKLTTESHYIAVASTGLIGEFLPMDKVTKGIKAINFDQQSPESFESAILTTDTREKKIALQMKIDDQVVTIGGAAKGSGMIHPNMATMLGFITTDAVIDPIVLEQELKDQTNQSFNMITVDGDTSTNDTVVVMANGLANNQLLNRDHPEWLIFTEALSEVFQFLAKEIARDGEGATKLVEVEVEGTETEADARKMAKAVISSNLVKTAIHGADANWGRIITAIGYSGVQFDPDQVIVKIGDKTVVENGLPKRFDEAELKHDLEQDEVKIFVKVGSSNQIARGWGCDLSYEYIRINALYRT</sequence>
<dbReference type="NCBIfam" id="TIGR00120">
    <property type="entry name" value="ArgJ"/>
    <property type="match status" value="1"/>
</dbReference>
<comment type="pathway">
    <text evidence="6">Amino-acid biosynthesis; L-arginine biosynthesis; L-ornithine and N-acetyl-L-glutamate from L-glutamate and N(2)-acetyl-L-ornithine (cyclic): step 1/1.</text>
</comment>
<dbReference type="EMBL" id="BAABDL010000003">
    <property type="protein sequence ID" value="GAA4057317.1"/>
    <property type="molecule type" value="Genomic_DNA"/>
</dbReference>
<feature type="binding site" evidence="6">
    <location>
        <position position="280"/>
    </location>
    <ligand>
        <name>substrate</name>
    </ligand>
</feature>